<proteinExistence type="predicted"/>
<evidence type="ECO:0000313" key="2">
    <source>
        <dbReference type="EMBL" id="KKL85199.1"/>
    </source>
</evidence>
<accession>A0A0F9FFN4</accession>
<organism evidence="2">
    <name type="scientific">marine sediment metagenome</name>
    <dbReference type="NCBI Taxonomy" id="412755"/>
    <lineage>
        <taxon>unclassified sequences</taxon>
        <taxon>metagenomes</taxon>
        <taxon>ecological metagenomes</taxon>
    </lineage>
</organism>
<dbReference type="AlphaFoldDB" id="A0A0F9FFN4"/>
<reference evidence="2" key="1">
    <citation type="journal article" date="2015" name="Nature">
        <title>Complex archaea that bridge the gap between prokaryotes and eukaryotes.</title>
        <authorList>
            <person name="Spang A."/>
            <person name="Saw J.H."/>
            <person name="Jorgensen S.L."/>
            <person name="Zaremba-Niedzwiedzka K."/>
            <person name="Martijn J."/>
            <person name="Lind A.E."/>
            <person name="van Eijk R."/>
            <person name="Schleper C."/>
            <person name="Guy L."/>
            <person name="Ettema T.J."/>
        </authorList>
    </citation>
    <scope>NUCLEOTIDE SEQUENCE</scope>
</reference>
<feature type="region of interest" description="Disordered" evidence="1">
    <location>
        <begin position="124"/>
        <end position="151"/>
    </location>
</feature>
<comment type="caution">
    <text evidence="2">The sequence shown here is derived from an EMBL/GenBank/DDBJ whole genome shotgun (WGS) entry which is preliminary data.</text>
</comment>
<name>A0A0F9FFN4_9ZZZZ</name>
<evidence type="ECO:0008006" key="3">
    <source>
        <dbReference type="Google" id="ProtNLM"/>
    </source>
</evidence>
<protein>
    <recommendedName>
        <fullName evidence="3">Helix-turn-helix domain-containing protein</fullName>
    </recommendedName>
</protein>
<gene>
    <name evidence="2" type="ORF">LCGC14_1957080</name>
</gene>
<sequence length="270" mass="30501">MFSGYVKSRRGILEHLRSGSVTKDEYTIFDILVKIADPGTGIWIGSAKAIAGNFNFSVRQSRKVLEGLERKGYVKRFTKPGKHTNYPILINKYEVTQGSKQGTRLNAAATIDYDYPVYESCQQEGEDRGQLGGQHGASKREKRIEKEKEKKTNPPSVVFRCEFFEVEEELHKALEEAYPAVDLIREYKKARAWVLSTGRRYKKYGRFLRNWIDNASKGYKFAERASPESAVGRGPQPESKPGSCSECGTEIPAGFLKCLKCMKKKAPVNP</sequence>
<feature type="compositionally biased region" description="Basic and acidic residues" evidence="1">
    <location>
        <begin position="138"/>
        <end position="151"/>
    </location>
</feature>
<evidence type="ECO:0000256" key="1">
    <source>
        <dbReference type="SAM" id="MobiDB-lite"/>
    </source>
</evidence>
<feature type="region of interest" description="Disordered" evidence="1">
    <location>
        <begin position="226"/>
        <end position="245"/>
    </location>
</feature>
<dbReference type="EMBL" id="LAZR01021474">
    <property type="protein sequence ID" value="KKL85199.1"/>
    <property type="molecule type" value="Genomic_DNA"/>
</dbReference>